<accession>A0A9P8C141</accession>
<evidence type="ECO:0000313" key="1">
    <source>
        <dbReference type="EMBL" id="KAG9229485.1"/>
    </source>
</evidence>
<comment type="caution">
    <text evidence="1">The sequence shown here is derived from an EMBL/GenBank/DDBJ whole genome shotgun (WGS) entry which is preliminary data.</text>
</comment>
<name>A0A9P8C141_9HELO</name>
<dbReference type="Proteomes" id="UP000824998">
    <property type="component" value="Unassembled WGS sequence"/>
</dbReference>
<reference evidence="1" key="1">
    <citation type="journal article" date="2021" name="IMA Fungus">
        <title>Genomic characterization of three marine fungi, including Emericellopsis atlantica sp. nov. with signatures of a generalist lifestyle and marine biomass degradation.</title>
        <authorList>
            <person name="Hagestad O.C."/>
            <person name="Hou L."/>
            <person name="Andersen J.H."/>
            <person name="Hansen E.H."/>
            <person name="Altermark B."/>
            <person name="Li C."/>
            <person name="Kuhnert E."/>
            <person name="Cox R.J."/>
            <person name="Crous P.W."/>
            <person name="Spatafora J.W."/>
            <person name="Lail K."/>
            <person name="Amirebrahimi M."/>
            <person name="Lipzen A."/>
            <person name="Pangilinan J."/>
            <person name="Andreopoulos W."/>
            <person name="Hayes R.D."/>
            <person name="Ng V."/>
            <person name="Grigoriev I.V."/>
            <person name="Jackson S.A."/>
            <person name="Sutton T.D.S."/>
            <person name="Dobson A.D.W."/>
            <person name="Rama T."/>
        </authorList>
    </citation>
    <scope>NUCLEOTIDE SEQUENCE</scope>
    <source>
        <strain evidence="1">TRa018bII</strain>
    </source>
</reference>
<evidence type="ECO:0008006" key="3">
    <source>
        <dbReference type="Google" id="ProtNLM"/>
    </source>
</evidence>
<evidence type="ECO:0000313" key="2">
    <source>
        <dbReference type="Proteomes" id="UP000824998"/>
    </source>
</evidence>
<keyword evidence="2" id="KW-1185">Reference proteome</keyword>
<feature type="non-terminal residue" evidence="1">
    <location>
        <position position="193"/>
    </location>
</feature>
<dbReference type="EMBL" id="MU251763">
    <property type="protein sequence ID" value="KAG9229485.1"/>
    <property type="molecule type" value="Genomic_DNA"/>
</dbReference>
<protein>
    <recommendedName>
        <fullName evidence="3">ATPase AAA-type core domain-containing protein</fullName>
    </recommendedName>
</protein>
<proteinExistence type="predicted"/>
<dbReference type="SUPFAM" id="SSF52540">
    <property type="entry name" value="P-loop containing nucleoside triphosphate hydrolases"/>
    <property type="match status" value="1"/>
</dbReference>
<sequence length="193" mass="22499">MLDMFSHSNPGLAWRFPLEDAFDFLSFSVDQLDRILDQKVKKQVLNILTRTKISQQRRNLSNEKPHILLEPQDFDKNYERILTKHENCREHFRDVIGQENIIAQFEGYQNIAKGMRKYSVDPRPHIPFTYIFSGKHGTGKTTTALKIGQIFSDMGFLSLPNHHPFPQLATRAKSRAPQIQDRRIGNPQRWLGI</sequence>
<dbReference type="AlphaFoldDB" id="A0A9P8C141"/>
<organism evidence="1 2">
    <name type="scientific">Amylocarpus encephaloides</name>
    <dbReference type="NCBI Taxonomy" id="45428"/>
    <lineage>
        <taxon>Eukaryota</taxon>
        <taxon>Fungi</taxon>
        <taxon>Dikarya</taxon>
        <taxon>Ascomycota</taxon>
        <taxon>Pezizomycotina</taxon>
        <taxon>Leotiomycetes</taxon>
        <taxon>Helotiales</taxon>
        <taxon>Helotiales incertae sedis</taxon>
        <taxon>Amylocarpus</taxon>
    </lineage>
</organism>
<gene>
    <name evidence="1" type="ORF">BJ875DRAFT_474717</name>
</gene>
<dbReference type="Gene3D" id="3.40.50.300">
    <property type="entry name" value="P-loop containing nucleotide triphosphate hydrolases"/>
    <property type="match status" value="1"/>
</dbReference>
<dbReference type="OrthoDB" id="2423195at2759"/>
<dbReference type="InterPro" id="IPR027417">
    <property type="entry name" value="P-loop_NTPase"/>
</dbReference>